<name>A0A5N6JGP0_9EURO</name>
<dbReference type="Proteomes" id="UP000326289">
    <property type="component" value="Unassembled WGS sequence"/>
</dbReference>
<dbReference type="Pfam" id="PF24883">
    <property type="entry name" value="NPHP3_N"/>
    <property type="match status" value="1"/>
</dbReference>
<feature type="compositionally biased region" description="Basic and acidic residues" evidence="2">
    <location>
        <begin position="65"/>
        <end position="76"/>
    </location>
</feature>
<dbReference type="Pfam" id="PF23397">
    <property type="entry name" value="DUF7104"/>
    <property type="match status" value="2"/>
</dbReference>
<evidence type="ECO:0000313" key="4">
    <source>
        <dbReference type="EMBL" id="KAB8276993.1"/>
    </source>
</evidence>
<dbReference type="PROSITE" id="PS50837">
    <property type="entry name" value="NACHT"/>
    <property type="match status" value="1"/>
</dbReference>
<feature type="compositionally biased region" description="Basic and acidic residues" evidence="2">
    <location>
        <begin position="203"/>
        <end position="214"/>
    </location>
</feature>
<dbReference type="Gene3D" id="1.25.40.20">
    <property type="entry name" value="Ankyrin repeat-containing domain"/>
    <property type="match status" value="1"/>
</dbReference>
<dbReference type="SUPFAM" id="SSF48403">
    <property type="entry name" value="Ankyrin repeat"/>
    <property type="match status" value="1"/>
</dbReference>
<organism evidence="4 5">
    <name type="scientific">Aspergillus minisclerotigenes</name>
    <dbReference type="NCBI Taxonomy" id="656917"/>
    <lineage>
        <taxon>Eukaryota</taxon>
        <taxon>Fungi</taxon>
        <taxon>Dikarya</taxon>
        <taxon>Ascomycota</taxon>
        <taxon>Pezizomycotina</taxon>
        <taxon>Eurotiomycetes</taxon>
        <taxon>Eurotiomycetidae</taxon>
        <taxon>Eurotiales</taxon>
        <taxon>Aspergillaceae</taxon>
        <taxon>Aspergillus</taxon>
        <taxon>Aspergillus subgen. Circumdati</taxon>
    </lineage>
</organism>
<dbReference type="InterPro" id="IPR036770">
    <property type="entry name" value="Ankyrin_rpt-contain_sf"/>
</dbReference>
<evidence type="ECO:0000256" key="1">
    <source>
        <dbReference type="ARBA" id="ARBA00022737"/>
    </source>
</evidence>
<protein>
    <recommendedName>
        <fullName evidence="3">NACHT domain-containing protein</fullName>
    </recommendedName>
</protein>
<feature type="compositionally biased region" description="Basic and acidic residues" evidence="2">
    <location>
        <begin position="179"/>
        <end position="191"/>
    </location>
</feature>
<feature type="region of interest" description="Disordered" evidence="2">
    <location>
        <begin position="65"/>
        <end position="214"/>
    </location>
</feature>
<dbReference type="PANTHER" id="PTHR10039:SF16">
    <property type="entry name" value="GPI INOSITOL-DEACYLASE"/>
    <property type="match status" value="1"/>
</dbReference>
<feature type="compositionally biased region" description="Basic and acidic residues" evidence="2">
    <location>
        <begin position="163"/>
        <end position="172"/>
    </location>
</feature>
<keyword evidence="1" id="KW-0677">Repeat</keyword>
<dbReference type="InterPro" id="IPR055530">
    <property type="entry name" value="DUF7104"/>
</dbReference>
<dbReference type="InterPro" id="IPR056884">
    <property type="entry name" value="NPHP3-like_N"/>
</dbReference>
<evidence type="ECO:0000256" key="2">
    <source>
        <dbReference type="SAM" id="MobiDB-lite"/>
    </source>
</evidence>
<dbReference type="Gene3D" id="3.40.50.300">
    <property type="entry name" value="P-loop containing nucleotide triphosphate hydrolases"/>
    <property type="match status" value="1"/>
</dbReference>
<feature type="compositionally biased region" description="Polar residues" evidence="2">
    <location>
        <begin position="105"/>
        <end position="119"/>
    </location>
</feature>
<sequence>MRLASARIDASLMQDALIYHPGASAEPQSLPLTLVRVNHQHNSCVLCITLKMLGKLRKKLRYFRKGERSDDTRENFHPANLSQKGKDRVVSESGKSWIEAARNASVDQPVNDTNHLNETPTEKNSKTRNPDQQDDVKCLEEAKHDRVDADVSPISKQHTKGTSLEEDRKFGDPETGPKALDELKNDHKQDEAETPEYPVSKKMPADEKAVERSEKPGNVDLWQRAFDELNEDLKGQLREDEAMSPENAIKEVIDRTKESFKAYQNGGLKFKKYDGKEVNVRDVAKKILNSAIHCSDIIKGIAAFDPSNHASSAWGIVSLGLTMAKNSVDQKEAAFKSSEFLSDILARYVILNGHRRKEKLPSSDGLDDAIVQVYKAILEYTAEVKKRLNASGLNRMGNSIFPVSDTELNHLQSVVKDQDKKVSDWSQINNYIYLSTKGDEILASIEKVYQNTETIKVKVNSDERDKILKWLSDIQYSHTQNDHRRVRTHKTGDWLLSSDEYREWKATPGKFLWLHGPAGCGKSILCSSIIQNIEEDCSNNLSGIFSYWYFQFNRGETQNVKNMTRSIIRQLVPEELPGSLVSLWEEHSRQNREPDQDKLSAVLRDVVNTYTGDRLFLIFDALDECPDNEVHERDLLFQVLKGLIDEHGKKIHLLATSRYEENIRCHLEASLEIDLEYQMNDDVEAFVRDALDHGKLSRWKKEKGVNDQILAKLLDTKEPRRFRWADLQIKRLEKCKKRHQITESLVRIPETLEETYQRILHDIPEDEKEDARSILTWLSFSLEPLRLETVAAVVGFPHPEDVVGTCTTYLVTVSPSNGTIKLAHFSVKEFLVVSESIHWYQLTKNGGHMDIANRALNDMLDKTEVLTEEAVHDLPLLKYAAAHWRGHFSELTDSDAKFRDLENKVHRLFEERIVYLNWRRVARHNFRLSSWNIWDDVLEPPIYVACEMGMQSVVERLLSQGANPCTQSQGKSTARVAIENGHLTVVKLLLGNIEVSAKIASDIASYIDLDNVPHEEVEDLLDLLLSTKVLYDKTANGCVLLNEDFVSAIAGNARSGRRLMCLLLDRQDKLETPVTESVLHAALCNRDGGETMRVLLDKRRKGIHITEGLMESVAADSRSIPDISELILQHWGATVPLNQEIIWKFGRYAPARVMELLLQIRGHEIQITEELVVAAAANGDHAVFRLLWERVSGIEITSKTWQHIVWTSDGPERMEMVLAKCHQGYFLVNEIIQEVAKTYFGRPLMRMLLDKREAGLVVFDVSEATMIAAASNEHCPQQMMELVMNNADSEISVNEKILSSAIGNVWAGDSALEYLLELEQNLPITEEVLVSAAAAPSYFEDYRVLEFLFNKFPDVPVTDRVFKAAAWGSEVLSLWLKRGRHVQDGQLIGRLLGQGIVSLQELTKLFDEGLVEIDDNLVDAVGTQNALIMAFQGCDAMEKLLGLRRNDITVTEEVVLRALDEVCVDGRALKMLMDQLGSAVPGTEKILERAFLKRQSRLLDFLLKGGRNWNLQQVWDAVWQNDRYYLWAIMRCSNALLKYGEFDVSQTLLEFLPLHEEYGFSNKDLNELVNLCAGRDITAPAIEMISVISFKWGDAETIRVFIDRLGSAVPMTEKVWGALWLNDEFNFLQKVIISNILLEYGEFDVSEILLEFLPLEEEKGVFSDEGIDELVNLCVGQDISAPATEMLIEILFEYGNANSIMKFVKHKPTVQLTDGLIQRAERNERAYRKVLMPFLYSKKAADQNIKVAVAKTEAEEAHFILNC</sequence>
<gene>
    <name evidence="4" type="ORF">BDV30DRAFT_235240</name>
</gene>
<dbReference type="EMBL" id="ML732774">
    <property type="protein sequence ID" value="KAB8276993.1"/>
    <property type="molecule type" value="Genomic_DNA"/>
</dbReference>
<proteinExistence type="predicted"/>
<accession>A0A5N6JGP0</accession>
<keyword evidence="5" id="KW-1185">Reference proteome</keyword>
<dbReference type="InterPro" id="IPR007111">
    <property type="entry name" value="NACHT_NTPase"/>
</dbReference>
<evidence type="ECO:0000259" key="3">
    <source>
        <dbReference type="PROSITE" id="PS50837"/>
    </source>
</evidence>
<feature type="compositionally biased region" description="Basic and acidic residues" evidence="2">
    <location>
        <begin position="120"/>
        <end position="149"/>
    </location>
</feature>
<dbReference type="InterPro" id="IPR027417">
    <property type="entry name" value="P-loop_NTPase"/>
</dbReference>
<reference evidence="4 5" key="1">
    <citation type="submission" date="2019-04" db="EMBL/GenBank/DDBJ databases">
        <title>Fungal friends and foes A comparative genomics study of 23 Aspergillus species from section Flavi.</title>
        <authorList>
            <consortium name="DOE Joint Genome Institute"/>
            <person name="Kjaerbolling I."/>
            <person name="Vesth T.C."/>
            <person name="Frisvad J.C."/>
            <person name="Nybo J.L."/>
            <person name="Theobald S."/>
            <person name="Kildgaard S."/>
            <person name="Petersen T.I."/>
            <person name="Kuo A."/>
            <person name="Sato A."/>
            <person name="Lyhne E.K."/>
            <person name="Kogle M.E."/>
            <person name="Wiebenga A."/>
            <person name="Kun R.S."/>
            <person name="Lubbers R.J."/>
            <person name="Makela M.R."/>
            <person name="Barry K."/>
            <person name="Chovatia M."/>
            <person name="Clum A."/>
            <person name="Daum C."/>
            <person name="Haridas S."/>
            <person name="He G."/>
            <person name="LaButti K."/>
            <person name="Lipzen A."/>
            <person name="Mondo S."/>
            <person name="Pangilinan J."/>
            <person name="Riley R."/>
            <person name="Salamov A."/>
            <person name="Simmons B.A."/>
            <person name="Magnuson J.K."/>
            <person name="Henrissat B."/>
            <person name="Mortensen U.H."/>
            <person name="Larsen T.O."/>
            <person name="De vries R.P."/>
            <person name="Grigoriev I.V."/>
            <person name="Machida M."/>
            <person name="Baker S.E."/>
            <person name="Andersen M.R."/>
        </authorList>
    </citation>
    <scope>NUCLEOTIDE SEQUENCE [LARGE SCALE GENOMIC DNA]</scope>
    <source>
        <strain evidence="4 5">CBS 117635</strain>
    </source>
</reference>
<evidence type="ECO:0000313" key="5">
    <source>
        <dbReference type="Proteomes" id="UP000326289"/>
    </source>
</evidence>
<feature type="domain" description="NACHT" evidence="3">
    <location>
        <begin position="510"/>
        <end position="658"/>
    </location>
</feature>
<dbReference type="SUPFAM" id="SSF52540">
    <property type="entry name" value="P-loop containing nucleoside triphosphate hydrolases"/>
    <property type="match status" value="1"/>
</dbReference>
<dbReference type="PANTHER" id="PTHR10039">
    <property type="entry name" value="AMELOGENIN"/>
    <property type="match status" value="1"/>
</dbReference>